<dbReference type="SUPFAM" id="SSF88697">
    <property type="entry name" value="PUA domain-like"/>
    <property type="match status" value="1"/>
</dbReference>
<proteinExistence type="predicted"/>
<dbReference type="InterPro" id="IPR002740">
    <property type="entry name" value="EVE_domain"/>
</dbReference>
<accession>A0A0F5Q9Q6</accession>
<protein>
    <recommendedName>
        <fullName evidence="1">EVE domain-containing protein</fullName>
    </recommendedName>
</protein>
<organism evidence="2 3">
    <name type="scientific">Devosia epidermidihirudinis</name>
    <dbReference type="NCBI Taxonomy" id="1293439"/>
    <lineage>
        <taxon>Bacteria</taxon>
        <taxon>Pseudomonadati</taxon>
        <taxon>Pseudomonadota</taxon>
        <taxon>Alphaproteobacteria</taxon>
        <taxon>Hyphomicrobiales</taxon>
        <taxon>Devosiaceae</taxon>
        <taxon>Devosia</taxon>
    </lineage>
</organism>
<sequence>MATPNCWIGVAARAHVMGGKAGGFVMFAHGKHSAVKQLAPGDWFAYYAPAETLGGKDTVRRFVAIGTIAEGEPEPSAIMGIEDAWQRRAHYLEAQEADIYLLLPQFKFVTDPSHWGMHFRKSLFKVGAADFSLIAEAMGVGSQFNLGD</sequence>
<dbReference type="OrthoDB" id="9793567at2"/>
<keyword evidence="3" id="KW-1185">Reference proteome</keyword>
<dbReference type="Gene3D" id="3.10.590.10">
    <property type="entry name" value="ph1033 like domains"/>
    <property type="match status" value="1"/>
</dbReference>
<evidence type="ECO:0000259" key="1">
    <source>
        <dbReference type="Pfam" id="PF01878"/>
    </source>
</evidence>
<dbReference type="RefSeq" id="WP_046139532.1">
    <property type="nucleotide sequence ID" value="NZ_LANJ01000016.1"/>
</dbReference>
<dbReference type="Proteomes" id="UP000033411">
    <property type="component" value="Unassembled WGS sequence"/>
</dbReference>
<dbReference type="STRING" id="1293439.WH87_08330"/>
<dbReference type="InterPro" id="IPR015947">
    <property type="entry name" value="PUA-like_sf"/>
</dbReference>
<comment type="caution">
    <text evidence="2">The sequence shown here is derived from an EMBL/GenBank/DDBJ whole genome shotgun (WGS) entry which is preliminary data.</text>
</comment>
<name>A0A0F5Q9Q6_9HYPH</name>
<reference evidence="2 3" key="1">
    <citation type="submission" date="2015-03" db="EMBL/GenBank/DDBJ databases">
        <authorList>
            <person name="Lepp D."/>
            <person name="Hassan Y.I."/>
            <person name="Li X.-Z."/>
            <person name="Zhou T."/>
        </authorList>
    </citation>
    <scope>NUCLEOTIDE SEQUENCE [LARGE SCALE GENOMIC DNA]</scope>
    <source>
        <strain evidence="2 3">E84</strain>
    </source>
</reference>
<gene>
    <name evidence="2" type="ORF">WH87_08330</name>
</gene>
<dbReference type="Pfam" id="PF01878">
    <property type="entry name" value="EVE"/>
    <property type="match status" value="1"/>
</dbReference>
<dbReference type="AlphaFoldDB" id="A0A0F5Q9Q6"/>
<dbReference type="PATRIC" id="fig|1293439.3.peg.1239"/>
<dbReference type="EMBL" id="LANJ01000016">
    <property type="protein sequence ID" value="KKC37712.1"/>
    <property type="molecule type" value="Genomic_DNA"/>
</dbReference>
<evidence type="ECO:0000313" key="3">
    <source>
        <dbReference type="Proteomes" id="UP000033411"/>
    </source>
</evidence>
<feature type="domain" description="EVE" evidence="1">
    <location>
        <begin position="5"/>
        <end position="136"/>
    </location>
</feature>
<dbReference type="CDD" id="cd21132">
    <property type="entry name" value="EVE-like"/>
    <property type="match status" value="1"/>
</dbReference>
<evidence type="ECO:0000313" key="2">
    <source>
        <dbReference type="EMBL" id="KKC37712.1"/>
    </source>
</evidence>